<evidence type="ECO:0000313" key="1">
    <source>
        <dbReference type="EMBL" id="UOG72999.1"/>
    </source>
</evidence>
<dbReference type="EMBL" id="CP094669">
    <property type="protein sequence ID" value="UOG72999.1"/>
    <property type="molecule type" value="Genomic_DNA"/>
</dbReference>
<dbReference type="SUPFAM" id="SSF51735">
    <property type="entry name" value="NAD(P)-binding Rossmann-fold domains"/>
    <property type="match status" value="1"/>
</dbReference>
<dbReference type="PANTHER" id="PTHR48079:SF6">
    <property type="entry name" value="NAD(P)-BINDING DOMAIN-CONTAINING PROTEIN-RELATED"/>
    <property type="match status" value="1"/>
</dbReference>
<dbReference type="InterPro" id="IPR036291">
    <property type="entry name" value="NAD(P)-bd_dom_sf"/>
</dbReference>
<dbReference type="InterPro" id="IPR051783">
    <property type="entry name" value="NAD(P)-dependent_oxidoreduct"/>
</dbReference>
<protein>
    <submittedName>
        <fullName evidence="1">SDR family NAD(P)-dependent oxidoreductase</fullName>
    </submittedName>
</protein>
<keyword evidence="2" id="KW-1185">Reference proteome</keyword>
<gene>
    <name evidence="1" type="ORF">MTX78_12775</name>
</gene>
<dbReference type="RefSeq" id="WP_243794677.1">
    <property type="nucleotide sequence ID" value="NZ_CP094669.1"/>
</dbReference>
<dbReference type="Gene3D" id="3.40.50.720">
    <property type="entry name" value="NAD(P)-binding Rossmann-like Domain"/>
    <property type="match status" value="1"/>
</dbReference>
<reference evidence="1 2" key="1">
    <citation type="submission" date="2022-03" db="EMBL/GenBank/DDBJ databases">
        <title>Hymenobactersp. isolated from the air.</title>
        <authorList>
            <person name="Won M."/>
            <person name="Kwon S.-W."/>
        </authorList>
    </citation>
    <scope>NUCLEOTIDE SEQUENCE [LARGE SCALE GENOMIC DNA]</scope>
    <source>
        <strain evidence="1 2">KACC 21982</strain>
    </source>
</reference>
<sequence length="287" mass="30753">MTTTSSASTSPTSTIAVLGCGWLGLPLAQALVADGYTVNGSTTTPTQLLTLRDAGIRPYLLRLGPEFSQTDADSLHAMLHEADVLVLNVPPRAAAAGAYPALLRPVGAAVAAAGVRHVLFVSSTGVYPDEPRAMREADALSSPDAPSDLLRAEGQFTPRRGQWLTTVVRLGGLIGPERPPGRFLAGRHELKQGSAPVNLIHLDDCVGLLRHIIQEKVWGYTFNACAAHHPARRDFYPAAAAHLGLEAPTFRHETPTVSGKTIDTTLLRQTTDYHFRHDDLVAALEYC</sequence>
<organism evidence="1 2">
    <name type="scientific">Hymenobacter tibetensis</name>
    <dbReference type="NCBI Taxonomy" id="497967"/>
    <lineage>
        <taxon>Bacteria</taxon>
        <taxon>Pseudomonadati</taxon>
        <taxon>Bacteroidota</taxon>
        <taxon>Cytophagia</taxon>
        <taxon>Cytophagales</taxon>
        <taxon>Hymenobacteraceae</taxon>
        <taxon>Hymenobacter</taxon>
    </lineage>
</organism>
<accession>A0ABY4CU79</accession>
<evidence type="ECO:0000313" key="2">
    <source>
        <dbReference type="Proteomes" id="UP000831113"/>
    </source>
</evidence>
<dbReference type="PANTHER" id="PTHR48079">
    <property type="entry name" value="PROTEIN YEEZ"/>
    <property type="match status" value="1"/>
</dbReference>
<name>A0ABY4CU79_9BACT</name>
<dbReference type="Proteomes" id="UP000831113">
    <property type="component" value="Chromosome"/>
</dbReference>
<proteinExistence type="predicted"/>